<dbReference type="Pfam" id="PF00069">
    <property type="entry name" value="Pkinase"/>
    <property type="match status" value="1"/>
</dbReference>
<dbReference type="CDD" id="cd14003">
    <property type="entry name" value="STKc_AMPK-like"/>
    <property type="match status" value="1"/>
</dbReference>
<evidence type="ECO:0000313" key="13">
    <source>
        <dbReference type="Proteomes" id="UP000039865"/>
    </source>
</evidence>
<dbReference type="InterPro" id="IPR011009">
    <property type="entry name" value="Kinase-like_dom_sf"/>
</dbReference>
<sequence>MTGDNEKIIGSYRIEKTLGQGTFGKVKQGIHIHTEQKVAIKILEKKKIKDVNDVERVTREIHILKIVRHPNIIQLYEIIETQSKLYLIMEHCSNGELFDYITSRNRLKEEEACRLFQQLIAGIEYIGELGIAHRDVKPENLLLDDFKNLKIVDFGLSNTFKPGEKLSTACGSPCYAAPELIRGKEYIGQKADIWSAGVVLYTEVCGYLPFEDQNTQSLYQKILKADFKLPSFLSKEVKDLILQILVPDPDLRFGIKQIKQHKWFNIYKPPKEISKGIKVGIDDQKIYPSLLKEMMQQSGTNERYTRQCIEANRHNAATAHYYLLLKMKQLDGKLLDDDNQEDETNQNDSQIITASSQLRLNKSVVAPRTTKYAQNHQLRKIAEGLGDIKVMRFQNSRENSIECPKDQSPPQQKIKGLKIKAPTLQEPDLPAYDDYGASSINTTLMKHRDLNRSLDQEQIQPLAQLVLNESQTIGAILNRNQMSNLDQSTNRIRIKTKFKMTPSNLNKSLNAGSYTSNIPTSNNFRMKTQMKRINRANQVNSNYSNRLNEITLNNNYIKIDQSNFYPREPNITKMSFNTISSQSNLQSKNTRRKTSFSQYKLFDSINIQENNNSLTLAESSYFKPPPVQYAQQNTINIFDNSINIGSNHLNESIVKTLNAYNQSQIPRNYLNQTADLYGKQKSFNHSSNTATPSGGVKQAVLLRRKTPSINVNTKFQSYNLTNNQSTRQKSNRAQPSNQLNNFQNYNEMIKQMNSNPSTTRSQSFTKRNKQKKAVQEINQAIGIYLQDNQTQPLLYKGNNYQTQRLNNQQSIPIYNITRKV</sequence>
<dbReference type="GO" id="GO:0035556">
    <property type="term" value="P:intracellular signal transduction"/>
    <property type="evidence" value="ECO:0007669"/>
    <property type="project" value="TreeGrafter"/>
</dbReference>
<feature type="compositionally biased region" description="Polar residues" evidence="10">
    <location>
        <begin position="752"/>
        <end position="765"/>
    </location>
</feature>
<dbReference type="InterPro" id="IPR008271">
    <property type="entry name" value="Ser/Thr_kinase_AS"/>
</dbReference>
<dbReference type="OrthoDB" id="504170at2759"/>
<dbReference type="EMBL" id="CCKQ01010143">
    <property type="protein sequence ID" value="CDW81651.1"/>
    <property type="molecule type" value="Genomic_DNA"/>
</dbReference>
<gene>
    <name evidence="12" type="primary">Contig2270.g2438</name>
    <name evidence="12" type="ORF">STYLEM_10674</name>
</gene>
<accession>A0A078AI93</accession>
<feature type="region of interest" description="Disordered" evidence="10">
    <location>
        <begin position="752"/>
        <end position="771"/>
    </location>
</feature>
<evidence type="ECO:0000256" key="5">
    <source>
        <dbReference type="ARBA" id="ARBA00022777"/>
    </source>
</evidence>
<evidence type="ECO:0000313" key="12">
    <source>
        <dbReference type="EMBL" id="CDW81651.1"/>
    </source>
</evidence>
<comment type="catalytic activity">
    <reaction evidence="8">
        <text>L-seryl-[protein] + ATP = O-phospho-L-seryl-[protein] + ADP + H(+)</text>
        <dbReference type="Rhea" id="RHEA:17989"/>
        <dbReference type="Rhea" id="RHEA-COMP:9863"/>
        <dbReference type="Rhea" id="RHEA-COMP:11604"/>
        <dbReference type="ChEBI" id="CHEBI:15378"/>
        <dbReference type="ChEBI" id="CHEBI:29999"/>
        <dbReference type="ChEBI" id="CHEBI:30616"/>
        <dbReference type="ChEBI" id="CHEBI:83421"/>
        <dbReference type="ChEBI" id="CHEBI:456216"/>
        <dbReference type="EC" id="2.7.11.1"/>
    </reaction>
</comment>
<dbReference type="PROSITE" id="PS50011">
    <property type="entry name" value="PROTEIN_KINASE_DOM"/>
    <property type="match status" value="1"/>
</dbReference>
<evidence type="ECO:0000256" key="2">
    <source>
        <dbReference type="ARBA" id="ARBA00022527"/>
    </source>
</evidence>
<evidence type="ECO:0000256" key="7">
    <source>
        <dbReference type="ARBA" id="ARBA00047899"/>
    </source>
</evidence>
<dbReference type="PANTHER" id="PTHR24346">
    <property type="entry name" value="MAP/MICROTUBULE AFFINITY-REGULATING KINASE"/>
    <property type="match status" value="1"/>
</dbReference>
<keyword evidence="6 9" id="KW-0067">ATP-binding</keyword>
<evidence type="ECO:0000256" key="10">
    <source>
        <dbReference type="SAM" id="MobiDB-lite"/>
    </source>
</evidence>
<evidence type="ECO:0000256" key="4">
    <source>
        <dbReference type="ARBA" id="ARBA00022741"/>
    </source>
</evidence>
<name>A0A078AI93_STYLE</name>
<feature type="binding site" evidence="9">
    <location>
        <position position="41"/>
    </location>
    <ligand>
        <name>ATP</name>
        <dbReference type="ChEBI" id="CHEBI:30616"/>
    </ligand>
</feature>
<dbReference type="FunFam" id="1.10.510.10:FF:000592">
    <property type="entry name" value="CAMK family protein kinase"/>
    <property type="match status" value="1"/>
</dbReference>
<dbReference type="PROSITE" id="PS00108">
    <property type="entry name" value="PROTEIN_KINASE_ST"/>
    <property type="match status" value="1"/>
</dbReference>
<keyword evidence="3" id="KW-0808">Transferase</keyword>
<dbReference type="SMART" id="SM00220">
    <property type="entry name" value="S_TKc"/>
    <property type="match status" value="1"/>
</dbReference>
<keyword evidence="4 9" id="KW-0547">Nucleotide-binding</keyword>
<protein>
    <recommendedName>
        <fullName evidence="1">non-specific serine/threonine protein kinase</fullName>
        <ecNumber evidence="1">2.7.11.1</ecNumber>
    </recommendedName>
</protein>
<comment type="catalytic activity">
    <reaction evidence="7">
        <text>L-threonyl-[protein] + ATP = O-phospho-L-threonyl-[protein] + ADP + H(+)</text>
        <dbReference type="Rhea" id="RHEA:46608"/>
        <dbReference type="Rhea" id="RHEA-COMP:11060"/>
        <dbReference type="Rhea" id="RHEA-COMP:11605"/>
        <dbReference type="ChEBI" id="CHEBI:15378"/>
        <dbReference type="ChEBI" id="CHEBI:30013"/>
        <dbReference type="ChEBI" id="CHEBI:30616"/>
        <dbReference type="ChEBI" id="CHEBI:61977"/>
        <dbReference type="ChEBI" id="CHEBI:456216"/>
        <dbReference type="EC" id="2.7.11.1"/>
    </reaction>
</comment>
<dbReference type="InterPro" id="IPR000719">
    <property type="entry name" value="Prot_kinase_dom"/>
</dbReference>
<dbReference type="InParanoid" id="A0A078AI93"/>
<keyword evidence="5" id="KW-0418">Kinase</keyword>
<dbReference type="GO" id="GO:0005524">
    <property type="term" value="F:ATP binding"/>
    <property type="evidence" value="ECO:0007669"/>
    <property type="project" value="UniProtKB-UniRule"/>
</dbReference>
<dbReference type="EC" id="2.7.11.1" evidence="1"/>
<evidence type="ECO:0000256" key="8">
    <source>
        <dbReference type="ARBA" id="ARBA00048679"/>
    </source>
</evidence>
<dbReference type="FunFam" id="3.30.200.20:FF:000003">
    <property type="entry name" value="Non-specific serine/threonine protein kinase"/>
    <property type="match status" value="1"/>
</dbReference>
<evidence type="ECO:0000256" key="1">
    <source>
        <dbReference type="ARBA" id="ARBA00012513"/>
    </source>
</evidence>
<evidence type="ECO:0000256" key="3">
    <source>
        <dbReference type="ARBA" id="ARBA00022679"/>
    </source>
</evidence>
<evidence type="ECO:0000259" key="11">
    <source>
        <dbReference type="PROSITE" id="PS50011"/>
    </source>
</evidence>
<organism evidence="12 13">
    <name type="scientific">Stylonychia lemnae</name>
    <name type="common">Ciliate</name>
    <dbReference type="NCBI Taxonomy" id="5949"/>
    <lineage>
        <taxon>Eukaryota</taxon>
        <taxon>Sar</taxon>
        <taxon>Alveolata</taxon>
        <taxon>Ciliophora</taxon>
        <taxon>Intramacronucleata</taxon>
        <taxon>Spirotrichea</taxon>
        <taxon>Stichotrichia</taxon>
        <taxon>Sporadotrichida</taxon>
        <taxon>Oxytrichidae</taxon>
        <taxon>Stylonychinae</taxon>
        <taxon>Stylonychia</taxon>
    </lineage>
</organism>
<dbReference type="PANTHER" id="PTHR24346:SF82">
    <property type="entry name" value="KP78A-RELATED"/>
    <property type="match status" value="1"/>
</dbReference>
<proteinExistence type="predicted"/>
<evidence type="ECO:0000256" key="6">
    <source>
        <dbReference type="ARBA" id="ARBA00022840"/>
    </source>
</evidence>
<evidence type="ECO:0000256" key="9">
    <source>
        <dbReference type="PROSITE-ProRule" id="PRU10141"/>
    </source>
</evidence>
<dbReference type="SUPFAM" id="SSF56112">
    <property type="entry name" value="Protein kinase-like (PK-like)"/>
    <property type="match status" value="1"/>
</dbReference>
<reference evidence="12 13" key="1">
    <citation type="submission" date="2014-06" db="EMBL/GenBank/DDBJ databases">
        <authorList>
            <person name="Swart Estienne"/>
        </authorList>
    </citation>
    <scope>NUCLEOTIDE SEQUENCE [LARGE SCALE GENOMIC DNA]</scope>
    <source>
        <strain evidence="12 13">130c</strain>
    </source>
</reference>
<dbReference type="GO" id="GO:0004674">
    <property type="term" value="F:protein serine/threonine kinase activity"/>
    <property type="evidence" value="ECO:0007669"/>
    <property type="project" value="UniProtKB-KW"/>
</dbReference>
<feature type="domain" description="Protein kinase" evidence="11">
    <location>
        <begin position="12"/>
        <end position="264"/>
    </location>
</feature>
<dbReference type="PROSITE" id="PS00107">
    <property type="entry name" value="PROTEIN_KINASE_ATP"/>
    <property type="match status" value="1"/>
</dbReference>
<keyword evidence="2" id="KW-0723">Serine/threonine-protein kinase</keyword>
<keyword evidence="13" id="KW-1185">Reference proteome</keyword>
<dbReference type="Proteomes" id="UP000039865">
    <property type="component" value="Unassembled WGS sequence"/>
</dbReference>
<dbReference type="AlphaFoldDB" id="A0A078AI93"/>
<dbReference type="InterPro" id="IPR017441">
    <property type="entry name" value="Protein_kinase_ATP_BS"/>
</dbReference>
<dbReference type="Gene3D" id="1.10.510.10">
    <property type="entry name" value="Transferase(Phosphotransferase) domain 1"/>
    <property type="match status" value="1"/>
</dbReference>
<dbReference type="GO" id="GO:0005737">
    <property type="term" value="C:cytoplasm"/>
    <property type="evidence" value="ECO:0007669"/>
    <property type="project" value="TreeGrafter"/>
</dbReference>